<gene>
    <name evidence="2" type="ORF">FPE_LOCUS26753</name>
</gene>
<name>A0AAD2E7P4_9LAMI</name>
<accession>A0AAD2E7P4</accession>
<protein>
    <recommendedName>
        <fullName evidence="1">Protein kinase domain-containing protein</fullName>
    </recommendedName>
</protein>
<evidence type="ECO:0000313" key="3">
    <source>
        <dbReference type="Proteomes" id="UP000834106"/>
    </source>
</evidence>
<evidence type="ECO:0000259" key="1">
    <source>
        <dbReference type="PROSITE" id="PS50011"/>
    </source>
</evidence>
<dbReference type="Gene3D" id="1.10.510.10">
    <property type="entry name" value="Transferase(Phosphotransferase) domain 1"/>
    <property type="match status" value="1"/>
</dbReference>
<dbReference type="Pfam" id="PF00069">
    <property type="entry name" value="Pkinase"/>
    <property type="match status" value="1"/>
</dbReference>
<dbReference type="PROSITE" id="PS50011">
    <property type="entry name" value="PROTEIN_KINASE_DOM"/>
    <property type="match status" value="1"/>
</dbReference>
<dbReference type="InterPro" id="IPR011009">
    <property type="entry name" value="Kinase-like_dom_sf"/>
</dbReference>
<dbReference type="Proteomes" id="UP000834106">
    <property type="component" value="Chromosome 16"/>
</dbReference>
<evidence type="ECO:0000313" key="2">
    <source>
        <dbReference type="EMBL" id="CAI9779323.1"/>
    </source>
</evidence>
<dbReference type="AlphaFoldDB" id="A0AAD2E7P4"/>
<reference evidence="2" key="1">
    <citation type="submission" date="2023-05" db="EMBL/GenBank/DDBJ databases">
        <authorList>
            <person name="Huff M."/>
        </authorList>
    </citation>
    <scope>NUCLEOTIDE SEQUENCE</scope>
</reference>
<dbReference type="InterPro" id="IPR050823">
    <property type="entry name" value="Plant_Ser_Thr_Prot_Kinase"/>
</dbReference>
<proteinExistence type="predicted"/>
<dbReference type="GO" id="GO:0004672">
    <property type="term" value="F:protein kinase activity"/>
    <property type="evidence" value="ECO:0007669"/>
    <property type="project" value="InterPro"/>
</dbReference>
<dbReference type="GO" id="GO:0005524">
    <property type="term" value="F:ATP binding"/>
    <property type="evidence" value="ECO:0007669"/>
    <property type="project" value="InterPro"/>
</dbReference>
<organism evidence="2 3">
    <name type="scientific">Fraxinus pennsylvanica</name>
    <dbReference type="NCBI Taxonomy" id="56036"/>
    <lineage>
        <taxon>Eukaryota</taxon>
        <taxon>Viridiplantae</taxon>
        <taxon>Streptophyta</taxon>
        <taxon>Embryophyta</taxon>
        <taxon>Tracheophyta</taxon>
        <taxon>Spermatophyta</taxon>
        <taxon>Magnoliopsida</taxon>
        <taxon>eudicotyledons</taxon>
        <taxon>Gunneridae</taxon>
        <taxon>Pentapetalae</taxon>
        <taxon>asterids</taxon>
        <taxon>lamiids</taxon>
        <taxon>Lamiales</taxon>
        <taxon>Oleaceae</taxon>
        <taxon>Oleeae</taxon>
        <taxon>Fraxinus</taxon>
    </lineage>
</organism>
<dbReference type="EMBL" id="OU503051">
    <property type="protein sequence ID" value="CAI9779323.1"/>
    <property type="molecule type" value="Genomic_DNA"/>
</dbReference>
<sequence>MMMRQLVVAKCLSWSTRIKVAVDTARGLSFLHDAKNKVINRNLKSSNILLDEDFNAKLSDFILAKDGPPDDKTHVSTQVIGTYGYAAPAYISTEFLSGCQAFEISTDEDHLLVDWARSHLSKKKKKKVYRVVDPKLEGQYPLEGAVIVSNLALQGVSDNPRSRPRMAEVLAALE</sequence>
<dbReference type="PANTHER" id="PTHR45621">
    <property type="entry name" value="OS01G0588500 PROTEIN-RELATED"/>
    <property type="match status" value="1"/>
</dbReference>
<dbReference type="InterPro" id="IPR000719">
    <property type="entry name" value="Prot_kinase_dom"/>
</dbReference>
<feature type="domain" description="Protein kinase" evidence="1">
    <location>
        <begin position="1"/>
        <end position="174"/>
    </location>
</feature>
<dbReference type="SUPFAM" id="SSF56112">
    <property type="entry name" value="Protein kinase-like (PK-like)"/>
    <property type="match status" value="1"/>
</dbReference>
<keyword evidence="3" id="KW-1185">Reference proteome</keyword>